<dbReference type="EMBL" id="JBHLXD010000001">
    <property type="protein sequence ID" value="MFC0206895.1"/>
    <property type="molecule type" value="Genomic_DNA"/>
</dbReference>
<proteinExistence type="predicted"/>
<keyword evidence="3" id="KW-1185">Reference proteome</keyword>
<accession>A0ABV6D2L8</accession>
<organism evidence="2 3">
    <name type="scientific">Chelativorans intermedius</name>
    <dbReference type="NCBI Taxonomy" id="515947"/>
    <lineage>
        <taxon>Bacteria</taxon>
        <taxon>Pseudomonadati</taxon>
        <taxon>Pseudomonadota</taxon>
        <taxon>Alphaproteobacteria</taxon>
        <taxon>Hyphomicrobiales</taxon>
        <taxon>Phyllobacteriaceae</taxon>
        <taxon>Chelativorans</taxon>
    </lineage>
</organism>
<feature type="domain" description="YjiS-like" evidence="1">
    <location>
        <begin position="17"/>
        <end position="47"/>
    </location>
</feature>
<gene>
    <name evidence="2" type="ORF">ACFFJ2_00595</name>
</gene>
<protein>
    <submittedName>
        <fullName evidence="2">DUF1127 domain-containing protein</fullName>
    </submittedName>
</protein>
<dbReference type="RefSeq" id="WP_261518928.1">
    <property type="nucleotide sequence ID" value="NZ_JAODNW010000002.1"/>
</dbReference>
<comment type="caution">
    <text evidence="2">The sequence shown here is derived from an EMBL/GenBank/DDBJ whole genome shotgun (WGS) entry which is preliminary data.</text>
</comment>
<evidence type="ECO:0000313" key="3">
    <source>
        <dbReference type="Proteomes" id="UP001589755"/>
    </source>
</evidence>
<reference evidence="2 3" key="1">
    <citation type="submission" date="2024-09" db="EMBL/GenBank/DDBJ databases">
        <authorList>
            <person name="Sun Q."/>
            <person name="Mori K."/>
        </authorList>
    </citation>
    <scope>NUCLEOTIDE SEQUENCE [LARGE SCALE GENOMIC DNA]</scope>
    <source>
        <strain evidence="2 3">CCM 8543</strain>
    </source>
</reference>
<dbReference type="InterPro" id="IPR009506">
    <property type="entry name" value="YjiS-like"/>
</dbReference>
<evidence type="ECO:0000259" key="1">
    <source>
        <dbReference type="Pfam" id="PF06568"/>
    </source>
</evidence>
<dbReference type="Pfam" id="PF06568">
    <property type="entry name" value="YjiS-like"/>
    <property type="match status" value="1"/>
</dbReference>
<name>A0ABV6D2L8_9HYPH</name>
<dbReference type="Proteomes" id="UP001589755">
    <property type="component" value="Unassembled WGS sequence"/>
</dbReference>
<evidence type="ECO:0000313" key="2">
    <source>
        <dbReference type="EMBL" id="MFC0206895.1"/>
    </source>
</evidence>
<sequence>MMNATMAWFGRAALKTRDTMRRRRTRIVLEDLSDEILRDIGIEPANVRRWKGMPLIRP</sequence>